<evidence type="ECO:0000313" key="2">
    <source>
        <dbReference type="EMBL" id="TGK20229.1"/>
    </source>
</evidence>
<proteinExistence type="predicted"/>
<dbReference type="EMBL" id="RQEV01000007">
    <property type="protein sequence ID" value="TGK20229.1"/>
    <property type="molecule type" value="Genomic_DNA"/>
</dbReference>
<protein>
    <submittedName>
        <fullName evidence="2">Uncharacterized protein</fullName>
    </submittedName>
</protein>
<comment type="caution">
    <text evidence="2">The sequence shown here is derived from an EMBL/GenBank/DDBJ whole genome shotgun (WGS) entry which is preliminary data.</text>
</comment>
<reference evidence="2" key="1">
    <citation type="journal article" date="2019" name="PLoS Negl. Trop. Dis.">
        <title>Revisiting the worldwide diversity of Leptospira species in the environment.</title>
        <authorList>
            <person name="Vincent A.T."/>
            <person name="Schiettekatte O."/>
            <person name="Bourhy P."/>
            <person name="Veyrier F.J."/>
            <person name="Picardeau M."/>
        </authorList>
    </citation>
    <scope>NUCLEOTIDE SEQUENCE [LARGE SCALE GENOMIC DNA]</scope>
    <source>
        <strain evidence="2">SCS5</strain>
    </source>
</reference>
<evidence type="ECO:0000256" key="1">
    <source>
        <dbReference type="SAM" id="Phobius"/>
    </source>
</evidence>
<dbReference type="OrthoDB" id="324416at2"/>
<accession>A0A4R9GRP7</accession>
<keyword evidence="1" id="KW-0812">Transmembrane</keyword>
<feature type="transmembrane region" description="Helical" evidence="1">
    <location>
        <begin position="165"/>
        <end position="185"/>
    </location>
</feature>
<organism evidence="2 3">
    <name type="scientific">Leptospira fluminis</name>
    <dbReference type="NCBI Taxonomy" id="2484979"/>
    <lineage>
        <taxon>Bacteria</taxon>
        <taxon>Pseudomonadati</taxon>
        <taxon>Spirochaetota</taxon>
        <taxon>Spirochaetia</taxon>
        <taxon>Leptospirales</taxon>
        <taxon>Leptospiraceae</taxon>
        <taxon>Leptospira</taxon>
    </lineage>
</organism>
<dbReference type="AlphaFoldDB" id="A0A4R9GRP7"/>
<name>A0A4R9GRP7_9LEPT</name>
<keyword evidence="1" id="KW-1133">Transmembrane helix</keyword>
<dbReference type="NCBIfam" id="NF047480">
    <property type="entry name" value="Lepto_Lp29"/>
    <property type="match status" value="1"/>
</dbReference>
<gene>
    <name evidence="2" type="ORF">EHO61_06310</name>
</gene>
<keyword evidence="3" id="KW-1185">Reference proteome</keyword>
<sequence length="257" mass="28964">MNLVDSDPPMKQRVASMKKVALVGFHPYSTETIGVKLDGWIDTPCKSEISQKYGTNLKSAFFKGRRNVPSDHRAAYPLRTQVVGPLSWGDSISKFPAAGPDESVSEENIFRFMEFSYSLMGAGALPDLCAVLSWDAGSKTFKMQKRDVDFYAVGFFTPVFSRPTVLGAITFGVTLPLSIFSIGILPTMQQRRTESVFRIYDSKLELVKEVKAENSFWTLDAIWAMPSDRRKLIEGYSYDAPAWEKDVEELDRSWKPE</sequence>
<keyword evidence="1" id="KW-0472">Membrane</keyword>
<evidence type="ECO:0000313" key="3">
    <source>
        <dbReference type="Proteomes" id="UP000297855"/>
    </source>
</evidence>
<dbReference type="Proteomes" id="UP000297855">
    <property type="component" value="Unassembled WGS sequence"/>
</dbReference>